<comment type="caution">
    <text evidence="3">The sequence shown here is derived from an EMBL/GenBank/DDBJ whole genome shotgun (WGS) entry which is preliminary data.</text>
</comment>
<accession>A0AAI9K234</accession>
<name>A0AAI9K234_9FIRM</name>
<gene>
    <name evidence="3" type="ORF">COEU31_00730</name>
</gene>
<dbReference type="RefSeq" id="WP_022216540.1">
    <property type="nucleotide sequence ID" value="NZ_BLYL01000001.1"/>
</dbReference>
<reference evidence="3" key="1">
    <citation type="submission" date="2020-06" db="EMBL/GenBank/DDBJ databases">
        <title>Characterization of fructooligosaccharide metabolism and fructooligosaccharide-degrading enzymes in human commensal butyrate producers.</title>
        <authorList>
            <person name="Tanno H."/>
            <person name="Fujii T."/>
            <person name="Hirano K."/>
            <person name="Maeno S."/>
            <person name="Tonozuka T."/>
            <person name="Sakamoto M."/>
            <person name="Ohkuma M."/>
            <person name="Tochio T."/>
            <person name="Endo A."/>
        </authorList>
    </citation>
    <scope>NUCLEOTIDE SEQUENCE</scope>
    <source>
        <strain evidence="3">JCM 31265</strain>
    </source>
</reference>
<evidence type="ECO:0008006" key="5">
    <source>
        <dbReference type="Google" id="ProtNLM"/>
    </source>
</evidence>
<dbReference type="AlphaFoldDB" id="A0AAI9K234"/>
<dbReference type="EMBL" id="BLYL01000001">
    <property type="protein sequence ID" value="GFO93027.1"/>
    <property type="molecule type" value="Genomic_DNA"/>
</dbReference>
<feature type="coiled-coil region" evidence="1">
    <location>
        <begin position="146"/>
        <end position="180"/>
    </location>
</feature>
<evidence type="ECO:0000256" key="2">
    <source>
        <dbReference type="SAM" id="MobiDB-lite"/>
    </source>
</evidence>
<proteinExistence type="predicted"/>
<feature type="region of interest" description="Disordered" evidence="2">
    <location>
        <begin position="192"/>
        <end position="248"/>
    </location>
</feature>
<protein>
    <recommendedName>
        <fullName evidence="5">ATPase</fullName>
    </recommendedName>
</protein>
<keyword evidence="1" id="KW-0175">Coiled coil</keyword>
<dbReference type="Proteomes" id="UP000660047">
    <property type="component" value="Unassembled WGS sequence"/>
</dbReference>
<evidence type="ECO:0000313" key="4">
    <source>
        <dbReference type="Proteomes" id="UP000660047"/>
    </source>
</evidence>
<feature type="compositionally biased region" description="Acidic residues" evidence="2">
    <location>
        <begin position="217"/>
        <end position="248"/>
    </location>
</feature>
<organism evidence="3 4">
    <name type="scientific">Coprococcus eutactus</name>
    <dbReference type="NCBI Taxonomy" id="33043"/>
    <lineage>
        <taxon>Bacteria</taxon>
        <taxon>Bacillati</taxon>
        <taxon>Bacillota</taxon>
        <taxon>Clostridia</taxon>
        <taxon>Lachnospirales</taxon>
        <taxon>Lachnospiraceae</taxon>
        <taxon>Coprococcus</taxon>
    </lineage>
</organism>
<sequence>MARKGIEEMISEIEIFIDNCKYQPLSSSKIIVPKEDLEQMVGELKLKLPNEIERCKKIMRNKEAILADARARADSIITESVAEANRLVDQSQIVELANIRANEITDMARSQAEQIIAEANADAKEVRAGSMYYSKDKLTEISQYINATLQAERANYENLIKSLEDNAARVTDNMAELDSSIAQINGVPEQVQPSADDSAFADDDNTDYNVYGKTEYSSDDSDDEDYDDEDYDDEYDDEDEDDEEFLDE</sequence>
<evidence type="ECO:0000256" key="1">
    <source>
        <dbReference type="SAM" id="Coils"/>
    </source>
</evidence>
<evidence type="ECO:0000313" key="3">
    <source>
        <dbReference type="EMBL" id="GFO93027.1"/>
    </source>
</evidence>